<dbReference type="AlphaFoldDB" id="A0A077NIR0"/>
<dbReference type="Proteomes" id="UP000028511">
    <property type="component" value="Unassembled WGS sequence"/>
</dbReference>
<reference evidence="1" key="1">
    <citation type="submission" date="2013-07" db="EMBL/GenBank/DDBJ databases">
        <title>Sub-species coevolution in mutualistic symbiosis.</title>
        <authorList>
            <person name="Murfin K."/>
            <person name="Klassen J."/>
            <person name="Lee M."/>
            <person name="Forst S."/>
            <person name="Stock P."/>
            <person name="Goodrich-Blair H."/>
        </authorList>
    </citation>
    <scope>NUCLEOTIDE SEQUENCE [LARGE SCALE GENOMIC DNA]</scope>
    <source>
        <strain evidence="1">Puntauvense</strain>
    </source>
</reference>
<dbReference type="HOGENOM" id="CLU_2978250_0_0_6"/>
<gene>
    <name evidence="1" type="ORF">XBP1_2780001</name>
</gene>
<sequence>MLRGFSWKQGINHFSTVVPRYHASVLIEERIYQFFPPTRLNRDNRRPAGLAFSVPPSQ</sequence>
<comment type="caution">
    <text evidence="1">The sequence shown here is derived from an EMBL/GenBank/DDBJ whole genome shotgun (WGS) entry which is preliminary data.</text>
</comment>
<evidence type="ECO:0000313" key="1">
    <source>
        <dbReference type="EMBL" id="CDG97725.1"/>
    </source>
</evidence>
<dbReference type="EMBL" id="CBSW010000199">
    <property type="protein sequence ID" value="CDG97725.1"/>
    <property type="molecule type" value="Genomic_DNA"/>
</dbReference>
<name>A0A077NIR0_XENBV</name>
<accession>A0A077NIR0</accession>
<evidence type="ECO:0008006" key="2">
    <source>
        <dbReference type="Google" id="ProtNLM"/>
    </source>
</evidence>
<proteinExistence type="predicted"/>
<protein>
    <recommendedName>
        <fullName evidence="2">Transposase</fullName>
    </recommendedName>
</protein>
<organism evidence="1">
    <name type="scientific">Xenorhabdus bovienii str. puntauvense</name>
    <dbReference type="NCBI Taxonomy" id="1398201"/>
    <lineage>
        <taxon>Bacteria</taxon>
        <taxon>Pseudomonadati</taxon>
        <taxon>Pseudomonadota</taxon>
        <taxon>Gammaproteobacteria</taxon>
        <taxon>Enterobacterales</taxon>
        <taxon>Morganellaceae</taxon>
        <taxon>Xenorhabdus</taxon>
    </lineage>
</organism>